<evidence type="ECO:0000313" key="1">
    <source>
        <dbReference type="EMBL" id="NYS92061.1"/>
    </source>
</evidence>
<evidence type="ECO:0000313" key="2">
    <source>
        <dbReference type="Proteomes" id="UP000561011"/>
    </source>
</evidence>
<dbReference type="RefSeq" id="WP_179912047.1">
    <property type="nucleotide sequence ID" value="NZ_JACBYE010000001.1"/>
</dbReference>
<name>A0A853END5_9MICO</name>
<dbReference type="InterPro" id="IPR017034">
    <property type="entry name" value="Abi_system_AbiD/AbiF"/>
</dbReference>
<dbReference type="AlphaFoldDB" id="A0A853END5"/>
<comment type="caution">
    <text evidence="1">The sequence shown here is derived from an EMBL/GenBank/DDBJ whole genome shotgun (WGS) entry which is preliminary data.</text>
</comment>
<accession>A0A853END5</accession>
<proteinExistence type="predicted"/>
<protein>
    <submittedName>
        <fullName evidence="1">Abi family protein</fullName>
    </submittedName>
</protein>
<dbReference type="EMBL" id="JACBYE010000001">
    <property type="protein sequence ID" value="NYS92061.1"/>
    <property type="molecule type" value="Genomic_DNA"/>
</dbReference>
<dbReference type="InterPro" id="IPR011664">
    <property type="entry name" value="Abi_system_AbiD/AbiF-like"/>
</dbReference>
<organism evidence="1 2">
    <name type="scientific">Sanguibacter inulinus</name>
    <dbReference type="NCBI Taxonomy" id="60922"/>
    <lineage>
        <taxon>Bacteria</taxon>
        <taxon>Bacillati</taxon>
        <taxon>Actinomycetota</taxon>
        <taxon>Actinomycetes</taxon>
        <taxon>Micrococcales</taxon>
        <taxon>Sanguibacteraceae</taxon>
        <taxon>Sanguibacter</taxon>
    </lineage>
</organism>
<dbReference type="Pfam" id="PF07751">
    <property type="entry name" value="Abi_2"/>
    <property type="match status" value="1"/>
</dbReference>
<dbReference type="Proteomes" id="UP000561011">
    <property type="component" value="Unassembled WGS sequence"/>
</dbReference>
<dbReference type="PIRSF" id="PIRSF034934">
    <property type="entry name" value="AbiF_AbiD"/>
    <property type="match status" value="1"/>
</dbReference>
<gene>
    <name evidence="1" type="ORF">HZZ10_00705</name>
</gene>
<reference evidence="1 2" key="1">
    <citation type="submission" date="2020-07" db="EMBL/GenBank/DDBJ databases">
        <title>MOT database genomes.</title>
        <authorList>
            <person name="Joseph S."/>
            <person name="Aduse-Opoku J."/>
            <person name="Hashim A."/>
            <person name="Wade W."/>
            <person name="Curtis M."/>
        </authorList>
    </citation>
    <scope>NUCLEOTIDE SEQUENCE [LARGE SCALE GENOMIC DNA]</scope>
    <source>
        <strain evidence="1 2">DSM 100099</strain>
    </source>
</reference>
<sequence length="327" mass="37381">MEYTKRWLPLEAQVERLAQRGLEVDDPARAVGLLQSIGYYRVTGYLYPFLESDEYVDDEGHTKTRVLDKYRPGTELHHAESIIDFDRQLRLLVMDGVERIEVAVRMRTGYVLGRASAFAHEDPACFDDSFTRANTDSRDPQPSKQVAWLERVKARRESSDEQFVVHFREKYDDHMPVWALTELLELGHLSNLYRGMLQKDAEEVALAFGVPKKKMMISWLASLNYVRNAAAHHARLFNRKLQNAPSRPAAGSVPLLDHLRAPGAPKEDFGTYNALAIIAHMLRSIEAERSWALRLAGLLRTFPTSHALSIQSIGVPQGWETLELWRE</sequence>
<keyword evidence="2" id="KW-1185">Reference proteome</keyword>